<protein>
    <submittedName>
        <fullName evidence="2">Glutamate receptor ionotropic, NMDA 2B</fullName>
    </submittedName>
</protein>
<organism evidence="2 3">
    <name type="scientific">Cichlidogyrus casuarinus</name>
    <dbReference type="NCBI Taxonomy" id="1844966"/>
    <lineage>
        <taxon>Eukaryota</taxon>
        <taxon>Metazoa</taxon>
        <taxon>Spiralia</taxon>
        <taxon>Lophotrochozoa</taxon>
        <taxon>Platyhelminthes</taxon>
        <taxon>Monogenea</taxon>
        <taxon>Monopisthocotylea</taxon>
        <taxon>Dactylogyridea</taxon>
        <taxon>Ancyrocephalidae</taxon>
        <taxon>Cichlidogyrus</taxon>
    </lineage>
</organism>
<evidence type="ECO:0000313" key="3">
    <source>
        <dbReference type="Proteomes" id="UP001626550"/>
    </source>
</evidence>
<keyword evidence="1" id="KW-1133">Transmembrane helix</keyword>
<evidence type="ECO:0000256" key="1">
    <source>
        <dbReference type="SAM" id="Phobius"/>
    </source>
</evidence>
<feature type="transmembrane region" description="Helical" evidence="1">
    <location>
        <begin position="101"/>
        <end position="126"/>
    </location>
</feature>
<feature type="non-terminal residue" evidence="2">
    <location>
        <position position="1"/>
    </location>
</feature>
<dbReference type="Gene3D" id="3.40.190.10">
    <property type="entry name" value="Periplasmic binding protein-like II"/>
    <property type="match status" value="2"/>
</dbReference>
<keyword evidence="1" id="KW-0472">Membrane</keyword>
<dbReference type="PANTHER" id="PTHR18966">
    <property type="entry name" value="IONOTROPIC GLUTAMATE RECEPTOR"/>
    <property type="match status" value="1"/>
</dbReference>
<dbReference type="SUPFAM" id="SSF53850">
    <property type="entry name" value="Periplasmic binding protein-like II"/>
    <property type="match status" value="1"/>
</dbReference>
<keyword evidence="3" id="KW-1185">Reference proteome</keyword>
<proteinExistence type="predicted"/>
<keyword evidence="2" id="KW-0675">Receptor</keyword>
<evidence type="ECO:0000313" key="2">
    <source>
        <dbReference type="EMBL" id="KAL3310746.1"/>
    </source>
</evidence>
<keyword evidence="1" id="KW-0812">Transmembrane</keyword>
<reference evidence="2 3" key="1">
    <citation type="submission" date="2024-11" db="EMBL/GenBank/DDBJ databases">
        <title>Adaptive evolution of stress response genes in parasites aligns with host niche diversity.</title>
        <authorList>
            <person name="Hahn C."/>
            <person name="Resl P."/>
        </authorList>
    </citation>
    <scope>NUCLEOTIDE SEQUENCE [LARGE SCALE GENOMIC DNA]</scope>
    <source>
        <strain evidence="2">EGGRZ-B1_66</strain>
        <tissue evidence="2">Body</tissue>
    </source>
</reference>
<accession>A0ABD2PY40</accession>
<name>A0ABD2PY40_9PLAT</name>
<sequence length="156" mass="17858">LNNTWWSSKLDAFLYDSNVLDYLASRDDGCMLRNVGNPYAMTGYGIAVAKQNRMLPKINNQILEYLKNGQMQRWKKFWLAGACKKETGLRNSNKKLGVKNFISAFILLLCGILLCSILLMLEHLFYRFVRPRVRNMDKYGCCGLISLVSTCLSTVK</sequence>
<dbReference type="InterPro" id="IPR015683">
    <property type="entry name" value="Ionotropic_Glu_rcpt"/>
</dbReference>
<dbReference type="Proteomes" id="UP001626550">
    <property type="component" value="Unassembled WGS sequence"/>
</dbReference>
<dbReference type="AlphaFoldDB" id="A0ABD2PY40"/>
<comment type="caution">
    <text evidence="2">The sequence shown here is derived from an EMBL/GenBank/DDBJ whole genome shotgun (WGS) entry which is preliminary data.</text>
</comment>
<gene>
    <name evidence="2" type="primary">GRIN2B_2</name>
    <name evidence="2" type="ORF">Ciccas_010681</name>
</gene>
<dbReference type="EMBL" id="JBJKFK010002678">
    <property type="protein sequence ID" value="KAL3310746.1"/>
    <property type="molecule type" value="Genomic_DNA"/>
</dbReference>